<evidence type="ECO:0000256" key="9">
    <source>
        <dbReference type="SAM" id="Phobius"/>
    </source>
</evidence>
<feature type="compositionally biased region" description="Basic residues" evidence="8">
    <location>
        <begin position="437"/>
        <end position="451"/>
    </location>
</feature>
<keyword evidence="11" id="KW-1185">Reference proteome</keyword>
<feature type="transmembrane region" description="Helical" evidence="9">
    <location>
        <begin position="279"/>
        <end position="302"/>
    </location>
</feature>
<evidence type="ECO:0000256" key="3">
    <source>
        <dbReference type="ARBA" id="ARBA00022679"/>
    </source>
</evidence>
<accession>A0A0Q0U3L9</accession>
<protein>
    <submittedName>
        <fullName evidence="10">Alpha-(1-&gt;3)-arabinofuranosyltransferase</fullName>
        <ecNumber evidence="10">2.4.2.47</ecNumber>
    </submittedName>
</protein>
<organism evidence="10 11">
    <name type="scientific">Corynebacterium lowii</name>
    <dbReference type="NCBI Taxonomy" id="1544413"/>
    <lineage>
        <taxon>Bacteria</taxon>
        <taxon>Bacillati</taxon>
        <taxon>Actinomycetota</taxon>
        <taxon>Actinomycetes</taxon>
        <taxon>Mycobacteriales</taxon>
        <taxon>Corynebacteriaceae</taxon>
        <taxon>Corynebacterium</taxon>
    </lineage>
</organism>
<feature type="transmembrane region" description="Helical" evidence="9">
    <location>
        <begin position="37"/>
        <end position="55"/>
    </location>
</feature>
<evidence type="ECO:0000256" key="4">
    <source>
        <dbReference type="ARBA" id="ARBA00022692"/>
    </source>
</evidence>
<dbReference type="OrthoDB" id="5175994at2"/>
<feature type="transmembrane region" description="Helical" evidence="9">
    <location>
        <begin position="223"/>
        <end position="242"/>
    </location>
</feature>
<dbReference type="EMBL" id="LKEV01000002">
    <property type="protein sequence ID" value="KQB86512.1"/>
    <property type="molecule type" value="Genomic_DNA"/>
</dbReference>
<evidence type="ECO:0000256" key="5">
    <source>
        <dbReference type="ARBA" id="ARBA00022989"/>
    </source>
</evidence>
<dbReference type="AlphaFoldDB" id="A0A0Q0U3L9"/>
<reference evidence="10 11" key="1">
    <citation type="submission" date="2015-10" db="EMBL/GenBank/DDBJ databases">
        <title>Corynebacteirum lowii and Corynebacterium oculi species nova, derived from human clinical disease and and emended description of Corynebacterium mastiditis.</title>
        <authorList>
            <person name="Bernard K."/>
            <person name="Pacheco A.L."/>
            <person name="Mcdougall C."/>
            <person name="Burtx T."/>
            <person name="Weibe D."/>
            <person name="Tyler S."/>
            <person name="Olson A.B."/>
            <person name="Cnockaert M."/>
            <person name="Eguchi H."/>
            <person name="Kuwahara T."/>
            <person name="Nakayama-Imaohji H."/>
            <person name="Boudewijins M."/>
            <person name="Van Hoecke F."/>
            <person name="Bernier A.-M."/>
            <person name="Vandamme P."/>
        </authorList>
    </citation>
    <scope>NUCLEOTIDE SEQUENCE [LARGE SCALE GENOMIC DNA]</scope>
    <source>
        <strain evidence="10 11">NML 130206</strain>
    </source>
</reference>
<dbReference type="InterPro" id="IPR018584">
    <property type="entry name" value="GT87"/>
</dbReference>
<feature type="transmembrane region" description="Helical" evidence="9">
    <location>
        <begin position="308"/>
        <end position="328"/>
    </location>
</feature>
<feature type="region of interest" description="Disordered" evidence="8">
    <location>
        <begin position="406"/>
        <end position="451"/>
    </location>
</feature>
<evidence type="ECO:0000256" key="7">
    <source>
        <dbReference type="ARBA" id="ARBA00024033"/>
    </source>
</evidence>
<dbReference type="PATRIC" id="fig|1544413.3.peg.720"/>
<keyword evidence="2" id="KW-1003">Cell membrane</keyword>
<comment type="caution">
    <text evidence="10">The sequence shown here is derived from an EMBL/GenBank/DDBJ whole genome shotgun (WGS) entry which is preliminary data.</text>
</comment>
<evidence type="ECO:0000256" key="8">
    <source>
        <dbReference type="SAM" id="MobiDB-lite"/>
    </source>
</evidence>
<comment type="subcellular location">
    <subcellularLocation>
        <location evidence="1">Cell membrane</location>
        <topology evidence="1">Multi-pass membrane protein</topology>
    </subcellularLocation>
</comment>
<keyword evidence="4 9" id="KW-0812">Transmembrane</keyword>
<keyword evidence="3 10" id="KW-0808">Transferase</keyword>
<feature type="transmembrane region" description="Helical" evidence="9">
    <location>
        <begin position="192"/>
        <end position="217"/>
    </location>
</feature>
<keyword evidence="5 9" id="KW-1133">Transmembrane helix</keyword>
<gene>
    <name evidence="10" type="ORF">Clow_00720</name>
</gene>
<name>A0A0Q0U3L9_9CORY</name>
<keyword evidence="10" id="KW-0328">Glycosyltransferase</keyword>
<feature type="transmembrane region" description="Helical" evidence="9">
    <location>
        <begin position="161"/>
        <end position="185"/>
    </location>
</feature>
<feature type="transmembrane region" description="Helical" evidence="9">
    <location>
        <begin position="375"/>
        <end position="404"/>
    </location>
</feature>
<evidence type="ECO:0000313" key="10">
    <source>
        <dbReference type="EMBL" id="KQB86512.1"/>
    </source>
</evidence>
<feature type="transmembrane region" description="Helical" evidence="9">
    <location>
        <begin position="120"/>
        <end position="141"/>
    </location>
</feature>
<evidence type="ECO:0000256" key="2">
    <source>
        <dbReference type="ARBA" id="ARBA00022475"/>
    </source>
</evidence>
<sequence length="451" mass="50406">MRVPVALRSLQHRLDNTFVAQRPISAAPPRLPGGPRWLSATLWLFALFSWLRLLIFDAPAHKGTDDFSTVFQALRRFLDGSVVYNESYQHVDPHYLYNPGATLLLSPFAFGNAADAARTWFMVANAVAIIVALLWLARLFHIPSGHWFTPLALMLASLTEAARSTVLFNNINGILLLLLVAFISLTLRDRQVAAGIMLGLGIVVKPLFAPLLVLALVKFQWRTIASALAVVLALNAVAWPLMNQPERYFTVVTPYLGEVRDYANSSLPGLAMYFGMPTALYTALFCVVAACVALSAVVLLRWRHTDPLLWLVTSSSLIFTGVFLLSSLGQKYYSLLLLPLLFTVTQARSVLHHWLPWVGIYLFLGPQGFPSDSWYTQYILVILTAPVGWAILLLSATGTILGWWRSESTPPPQPPQQAPRRARHGAPQRNNLPARRVTQHRRTPRRRHNHD</sequence>
<dbReference type="EC" id="2.4.2.47" evidence="10"/>
<comment type="similarity">
    <text evidence="7">Belongs to the glycosyltransferase 87 family.</text>
</comment>
<dbReference type="Proteomes" id="UP000050488">
    <property type="component" value="Unassembled WGS sequence"/>
</dbReference>
<evidence type="ECO:0000256" key="6">
    <source>
        <dbReference type="ARBA" id="ARBA00023136"/>
    </source>
</evidence>
<dbReference type="STRING" id="1544413.Clow_00720"/>
<proteinExistence type="inferred from homology"/>
<dbReference type="GO" id="GO:0005886">
    <property type="term" value="C:plasma membrane"/>
    <property type="evidence" value="ECO:0007669"/>
    <property type="project" value="UniProtKB-SubCell"/>
</dbReference>
<evidence type="ECO:0000313" key="11">
    <source>
        <dbReference type="Proteomes" id="UP000050488"/>
    </source>
</evidence>
<dbReference type="Pfam" id="PF09594">
    <property type="entry name" value="GT87"/>
    <property type="match status" value="1"/>
</dbReference>
<keyword evidence="6 9" id="KW-0472">Membrane</keyword>
<dbReference type="GO" id="GO:0016758">
    <property type="term" value="F:hexosyltransferase activity"/>
    <property type="evidence" value="ECO:0007669"/>
    <property type="project" value="InterPro"/>
</dbReference>
<evidence type="ECO:0000256" key="1">
    <source>
        <dbReference type="ARBA" id="ARBA00004651"/>
    </source>
</evidence>